<dbReference type="RefSeq" id="WP_394837345.1">
    <property type="nucleotide sequence ID" value="NZ_CP089929.1"/>
</dbReference>
<proteinExistence type="predicted"/>
<dbReference type="InterPro" id="IPR020568">
    <property type="entry name" value="Ribosomal_Su5_D2-typ_SF"/>
</dbReference>
<protein>
    <recommendedName>
        <fullName evidence="1">Lon proteolytic domain-containing protein</fullName>
    </recommendedName>
</protein>
<dbReference type="SUPFAM" id="SSF48452">
    <property type="entry name" value="TPR-like"/>
    <property type="match status" value="1"/>
</dbReference>
<evidence type="ECO:0000313" key="3">
    <source>
        <dbReference type="Proteomes" id="UP001374803"/>
    </source>
</evidence>
<dbReference type="InterPro" id="IPR014721">
    <property type="entry name" value="Ribsml_uS5_D2-typ_fold_subgr"/>
</dbReference>
<name>A0ABZ2LET2_9BACT</name>
<keyword evidence="3" id="KW-1185">Reference proteome</keyword>
<dbReference type="InterPro" id="IPR027065">
    <property type="entry name" value="Lon_Prtase"/>
</dbReference>
<organism evidence="2 3">
    <name type="scientific">Pendulispora rubella</name>
    <dbReference type="NCBI Taxonomy" id="2741070"/>
    <lineage>
        <taxon>Bacteria</taxon>
        <taxon>Pseudomonadati</taxon>
        <taxon>Myxococcota</taxon>
        <taxon>Myxococcia</taxon>
        <taxon>Myxococcales</taxon>
        <taxon>Sorangiineae</taxon>
        <taxon>Pendulisporaceae</taxon>
        <taxon>Pendulispora</taxon>
    </lineage>
</organism>
<gene>
    <name evidence="2" type="ORF">LVJ94_10600</name>
</gene>
<dbReference type="InterPro" id="IPR011990">
    <property type="entry name" value="TPR-like_helical_dom_sf"/>
</dbReference>
<dbReference type="Gene3D" id="1.25.40.10">
    <property type="entry name" value="Tetratricopeptide repeat domain"/>
    <property type="match status" value="1"/>
</dbReference>
<dbReference type="PANTHER" id="PTHR10046">
    <property type="entry name" value="ATP DEPENDENT LON PROTEASE FAMILY MEMBER"/>
    <property type="match status" value="1"/>
</dbReference>
<dbReference type="Proteomes" id="UP001374803">
    <property type="component" value="Chromosome"/>
</dbReference>
<feature type="domain" description="Lon proteolytic" evidence="1">
    <location>
        <begin position="487"/>
        <end position="633"/>
    </location>
</feature>
<sequence>MRLSPDAGGKRLRHAKLLVALGELGEAEDEVAARLEEAPDDLTALNLFAKIKHIKGELSEAVACWAQLHTRSQHNELTLMRLAVLLELARDPERHAGNYLALGQFPMGQSPTAPLELEEAFRHLLARRPLEAKATCDRLAARHRNKDPELYKLCIMAKAWIAELSGELDVARSALEGLGQERGFETDTDRVLSLARVYERSSDPAAWEKAVHIYQYITRSFEKLSAQAHLATLHRKLGNTALAEDHELAFLIAFERRMHRLSRSEVARAAAHRYVPLERLKSIRPSTEAAGTEVAPGRERALYDYLCGNEEAARTYFESATELLDRKYMADLHAVGGSFDGAVDGFLSALKEDPDDHHVISFLLSHWDHTYDARIASALTATPLGERVREGLEAVLHVRPRSTRIWLVLSLLLELQGAAEEANRHRERGRALQMAEQRDASPIGRVLAAAVYHFVGKAKGLIHQIWVDRKPVAPGKGGFLHAEDIFGNVTKDMQQAVRNTFLAVREYARSRFPHKTTDILDYDYTYKVTKEDEPSGGLSAGLPTALAFLSVFLQRPVPQDMAFTGVIIADAHNVLMVRGVGEAEYKVKGAYHRNLYAIVLPAENQKDLAQTQQVPRAVMTELVRFASRLEDAITLTFGERIWLD</sequence>
<reference evidence="2" key="1">
    <citation type="submission" date="2021-12" db="EMBL/GenBank/DDBJ databases">
        <title>Discovery of the Pendulisporaceae a myxobacterial family with distinct sporulation behavior and unique specialized metabolism.</title>
        <authorList>
            <person name="Garcia R."/>
            <person name="Popoff A."/>
            <person name="Bader C.D."/>
            <person name="Loehr J."/>
            <person name="Walesch S."/>
            <person name="Walt C."/>
            <person name="Boldt J."/>
            <person name="Bunk B."/>
            <person name="Haeckl F.J.F.P.J."/>
            <person name="Gunesch A.P."/>
            <person name="Birkelbach J."/>
            <person name="Nuebel U."/>
            <person name="Pietschmann T."/>
            <person name="Bach T."/>
            <person name="Mueller R."/>
        </authorList>
    </citation>
    <scope>NUCLEOTIDE SEQUENCE</scope>
    <source>
        <strain evidence="2">MSr11367</strain>
    </source>
</reference>
<evidence type="ECO:0000259" key="1">
    <source>
        <dbReference type="Pfam" id="PF05362"/>
    </source>
</evidence>
<dbReference type="EMBL" id="CP089983">
    <property type="protein sequence ID" value="WXB07680.1"/>
    <property type="molecule type" value="Genomic_DNA"/>
</dbReference>
<dbReference type="Gene3D" id="3.30.230.10">
    <property type="match status" value="1"/>
</dbReference>
<dbReference type="Pfam" id="PF05362">
    <property type="entry name" value="Lon_C"/>
    <property type="match status" value="1"/>
</dbReference>
<dbReference type="SUPFAM" id="SSF54211">
    <property type="entry name" value="Ribosomal protein S5 domain 2-like"/>
    <property type="match status" value="1"/>
</dbReference>
<dbReference type="InterPro" id="IPR008269">
    <property type="entry name" value="Lon_proteolytic"/>
</dbReference>
<accession>A0ABZ2LET2</accession>
<evidence type="ECO:0000313" key="2">
    <source>
        <dbReference type="EMBL" id="WXB07680.1"/>
    </source>
</evidence>